<dbReference type="NCBIfam" id="TIGR01560">
    <property type="entry name" value="put_DNA_pack"/>
    <property type="match status" value="1"/>
</dbReference>
<reference evidence="1 2" key="1">
    <citation type="submission" date="2021-01" db="EMBL/GenBank/DDBJ databases">
        <title>Genome Characterization of a novel Stenotrophomonas isolate with high keratinase activity.</title>
        <authorList>
            <person name="Cao Z.-J."/>
        </authorList>
    </citation>
    <scope>NUCLEOTIDE SEQUENCE [LARGE SCALE GENOMIC DNA]</scope>
    <source>
        <strain evidence="1 2">DHHJ</strain>
    </source>
</reference>
<evidence type="ECO:0000313" key="2">
    <source>
        <dbReference type="Proteomes" id="UP000596095"/>
    </source>
</evidence>
<evidence type="ECO:0000313" key="1">
    <source>
        <dbReference type="EMBL" id="QQQ40915.1"/>
    </source>
</evidence>
<organism evidence="1 2">
    <name type="scientific">Stenotrophomonas maltophilia</name>
    <name type="common">Pseudomonas maltophilia</name>
    <name type="synonym">Xanthomonas maltophilia</name>
    <dbReference type="NCBI Taxonomy" id="40324"/>
    <lineage>
        <taxon>Bacteria</taxon>
        <taxon>Pseudomonadati</taxon>
        <taxon>Pseudomonadota</taxon>
        <taxon>Gammaproteobacteria</taxon>
        <taxon>Lysobacterales</taxon>
        <taxon>Lysobacteraceae</taxon>
        <taxon>Stenotrophomonas</taxon>
        <taxon>Stenotrophomonas maltophilia group</taxon>
    </lineage>
</organism>
<name>A0ABD7BZT1_STEMA</name>
<dbReference type="CDD" id="cd08054">
    <property type="entry name" value="gp6"/>
    <property type="match status" value="1"/>
</dbReference>
<protein>
    <submittedName>
        <fullName evidence="1">Phage gp6-like head-tail connector protein</fullName>
    </submittedName>
</protein>
<proteinExistence type="predicted"/>
<dbReference type="Proteomes" id="UP000596095">
    <property type="component" value="Chromosome"/>
</dbReference>
<dbReference type="AlphaFoldDB" id="A0ABD7BZT1"/>
<dbReference type="Gene3D" id="1.10.3230.30">
    <property type="entry name" value="Phage gp6-like head-tail connector protein"/>
    <property type="match status" value="1"/>
</dbReference>
<dbReference type="InterPro" id="IPR006450">
    <property type="entry name" value="Phage_HK97_gp6-like"/>
</dbReference>
<dbReference type="EMBL" id="CP067993">
    <property type="protein sequence ID" value="QQQ40915.1"/>
    <property type="molecule type" value="Genomic_DNA"/>
</dbReference>
<gene>
    <name evidence="1" type="ORF">JJL50_13215</name>
</gene>
<dbReference type="RefSeq" id="WP_201116652.1">
    <property type="nucleotide sequence ID" value="NZ_CP067993.1"/>
</dbReference>
<sequence>MPIVSLAQARSHVRVEADYPEEQLQAAIAGAQDAAQAYLNRRIYQDADALALARSSYPDAMKAAALAKSQALADAAFIEDGDERTAAIRLAVVAHREATAEADACIHGVVVNASIFSAILLTLGHLYANRTDVIVGAQAVELPNGANSLLRPYRRVMMP</sequence>
<accession>A0ABD7BZT1</accession>